<dbReference type="EMBL" id="JBEFKJ010000012">
    <property type="protein sequence ID" value="KAL2042977.1"/>
    <property type="molecule type" value="Genomic_DNA"/>
</dbReference>
<dbReference type="InterPro" id="IPR048781">
    <property type="entry name" value="Sos7_CC"/>
</dbReference>
<evidence type="ECO:0000313" key="4">
    <source>
        <dbReference type="EMBL" id="KAL2042977.1"/>
    </source>
</evidence>
<feature type="domain" description="Kinetochore protein Sos7 coiled-coil" evidence="3">
    <location>
        <begin position="92"/>
        <end position="166"/>
    </location>
</feature>
<feature type="region of interest" description="Disordered" evidence="2">
    <location>
        <begin position="1"/>
        <end position="20"/>
    </location>
</feature>
<keyword evidence="5" id="KW-1185">Reference proteome</keyword>
<dbReference type="PANTHER" id="PTHR37329:SF1">
    <property type="entry name" value="KINETOCHORE PROTEIN SOS7"/>
    <property type="match status" value="1"/>
</dbReference>
<feature type="region of interest" description="Disordered" evidence="2">
    <location>
        <begin position="60"/>
        <end position="79"/>
    </location>
</feature>
<evidence type="ECO:0000259" key="3">
    <source>
        <dbReference type="Pfam" id="PF20882"/>
    </source>
</evidence>
<proteinExistence type="predicted"/>
<organism evidence="4 5">
    <name type="scientific">Stereocaulon virgatum</name>
    <dbReference type="NCBI Taxonomy" id="373712"/>
    <lineage>
        <taxon>Eukaryota</taxon>
        <taxon>Fungi</taxon>
        <taxon>Dikarya</taxon>
        <taxon>Ascomycota</taxon>
        <taxon>Pezizomycotina</taxon>
        <taxon>Lecanoromycetes</taxon>
        <taxon>OSLEUM clade</taxon>
        <taxon>Lecanoromycetidae</taxon>
        <taxon>Lecanorales</taxon>
        <taxon>Lecanorineae</taxon>
        <taxon>Stereocaulaceae</taxon>
        <taxon>Stereocaulon</taxon>
    </lineage>
</organism>
<evidence type="ECO:0000313" key="5">
    <source>
        <dbReference type="Proteomes" id="UP001590950"/>
    </source>
</evidence>
<keyword evidence="1" id="KW-0175">Coiled coil</keyword>
<dbReference type="PANTHER" id="PTHR37329">
    <property type="entry name" value="KINETOCHORE PROTEIN SOS7"/>
    <property type="match status" value="1"/>
</dbReference>
<protein>
    <recommendedName>
        <fullName evidence="3">Kinetochore protein Sos7 coiled-coil domain-containing protein</fullName>
    </recommendedName>
</protein>
<gene>
    <name evidence="4" type="ORF">N7G274_004035</name>
</gene>
<feature type="coiled-coil region" evidence="1">
    <location>
        <begin position="176"/>
        <end position="270"/>
    </location>
</feature>
<dbReference type="Pfam" id="PF20882">
    <property type="entry name" value="Sos7"/>
    <property type="match status" value="1"/>
</dbReference>
<dbReference type="Proteomes" id="UP001590950">
    <property type="component" value="Unassembled WGS sequence"/>
</dbReference>
<reference evidence="4 5" key="1">
    <citation type="submission" date="2024-09" db="EMBL/GenBank/DDBJ databases">
        <title>Rethinking Asexuality: The Enigmatic Case of Functional Sexual Genes in Lepraria (Stereocaulaceae).</title>
        <authorList>
            <person name="Doellman M."/>
            <person name="Sun Y."/>
            <person name="Barcenas-Pena A."/>
            <person name="Lumbsch H.T."/>
            <person name="Grewe F."/>
        </authorList>
    </citation>
    <scope>NUCLEOTIDE SEQUENCE [LARGE SCALE GENOMIC DNA]</scope>
    <source>
        <strain evidence="4 5">Mercado 3170</strain>
    </source>
</reference>
<comment type="caution">
    <text evidence="4">The sequence shown here is derived from an EMBL/GenBank/DDBJ whole genome shotgun (WGS) entry which is preliminary data.</text>
</comment>
<accession>A0ABR4AEG9</accession>
<name>A0ABR4AEG9_9LECA</name>
<dbReference type="InterPro" id="IPR037475">
    <property type="entry name" value="Sos7"/>
</dbReference>
<evidence type="ECO:0000256" key="1">
    <source>
        <dbReference type="SAM" id="Coils"/>
    </source>
</evidence>
<evidence type="ECO:0000256" key="2">
    <source>
        <dbReference type="SAM" id="MobiDB-lite"/>
    </source>
</evidence>
<feature type="compositionally biased region" description="Polar residues" evidence="2">
    <location>
        <begin position="61"/>
        <end position="70"/>
    </location>
</feature>
<sequence length="309" mass="34734">MLGAIVNKRQSSRDSSDHRCGSEMYEKMADSLQVQNVMQGLRALQEQPLSIIRLSEPISAAPTSQRTSDASEAAFENPSPASLEADLSHYKELFSKLRFSYLEQVTKEKFLRAIVGDPPLIVEHAENLELESQLAEIKAVLKAQKEYVGEMVKELDARGRDLSRRYETITLQTSLLSSLPSQIQELDRTLAELRKQNQSAGNDASQANPDMVLPLPATLQLIEERKARLEEVNRQLKSLQQAVPRQTRALEGEERELRKLEGETERAVLAAREAVERKREGGGADELEMRGRWLRSVDDGIRGMLEVEG</sequence>
<feature type="compositionally biased region" description="Basic and acidic residues" evidence="2">
    <location>
        <begin position="11"/>
        <end position="20"/>
    </location>
</feature>